<dbReference type="GO" id="GO:0000400">
    <property type="term" value="F:four-way junction DNA binding"/>
    <property type="evidence" value="ECO:0007669"/>
    <property type="project" value="UniProtKB-UniRule"/>
</dbReference>
<name>A0A2G9ZLS1_9BACT</name>
<protein>
    <recommendedName>
        <fullName evidence="6">Holliday junction branch migration complex subunit RuvA</fullName>
    </recommendedName>
</protein>
<dbReference type="Pfam" id="PF14520">
    <property type="entry name" value="HHH_5"/>
    <property type="match status" value="1"/>
</dbReference>
<evidence type="ECO:0000256" key="3">
    <source>
        <dbReference type="ARBA" id="ARBA00023125"/>
    </source>
</evidence>
<dbReference type="InterPro" id="IPR010994">
    <property type="entry name" value="RuvA_2-like"/>
</dbReference>
<dbReference type="InterPro" id="IPR000085">
    <property type="entry name" value="RuvA"/>
</dbReference>
<comment type="subcellular location">
    <subcellularLocation>
        <location evidence="6">Cytoplasm</location>
    </subcellularLocation>
</comment>
<dbReference type="Gene3D" id="1.10.8.10">
    <property type="entry name" value="DNA helicase RuvA subunit, C-terminal domain"/>
    <property type="match status" value="1"/>
</dbReference>
<feature type="domain" description="DNA helicase Holliday junction RuvA type" evidence="7">
    <location>
        <begin position="1"/>
        <end position="61"/>
    </location>
</feature>
<dbReference type="GO" id="GO:0009378">
    <property type="term" value="F:four-way junction helicase activity"/>
    <property type="evidence" value="ECO:0007669"/>
    <property type="project" value="InterPro"/>
</dbReference>
<dbReference type="Gene3D" id="1.10.150.20">
    <property type="entry name" value="5' to 3' exonuclease, C-terminal subdomain"/>
    <property type="match status" value="1"/>
</dbReference>
<sequence length="189" mass="20233">MIAYLQGKIITKEDNALVVFAGGIGYRVFVSVRVLEEARAGQEISLYTHHHQRENEESLYGFATENEWRFFGLLLTVSGIGPKSALAVLASAPVEELAALIAQGDPVLLGQASGLGAKTSAKLVAELKDKAAKFAGRRGVSGDSVAGDEIEALMNLGYSFNQAREALKSVDRAITDSGERIRQALRKVG</sequence>
<reference evidence="9 10" key="1">
    <citation type="submission" date="2017-09" db="EMBL/GenBank/DDBJ databases">
        <title>Depth-based differentiation of microbial function through sediment-hosted aquifers and enrichment of novel symbionts in the deep terrestrial subsurface.</title>
        <authorList>
            <person name="Probst A.J."/>
            <person name="Ladd B."/>
            <person name="Jarett J.K."/>
            <person name="Geller-Mcgrath D.E."/>
            <person name="Sieber C.M."/>
            <person name="Emerson J.B."/>
            <person name="Anantharaman K."/>
            <person name="Thomas B.C."/>
            <person name="Malmstrom R."/>
            <person name="Stieglmeier M."/>
            <person name="Klingl A."/>
            <person name="Woyke T."/>
            <person name="Ryan C.M."/>
            <person name="Banfield J.F."/>
        </authorList>
    </citation>
    <scope>NUCLEOTIDE SEQUENCE [LARGE SCALE GENOMIC DNA]</scope>
    <source>
        <strain evidence="9">CG23_combo_of_CG06-09_8_20_14_all_49_15</strain>
    </source>
</reference>
<evidence type="ECO:0000313" key="10">
    <source>
        <dbReference type="Proteomes" id="UP000230729"/>
    </source>
</evidence>
<dbReference type="CDD" id="cd14332">
    <property type="entry name" value="UBA_RuvA_C"/>
    <property type="match status" value="1"/>
</dbReference>
<dbReference type="EMBL" id="PCSD01000011">
    <property type="protein sequence ID" value="PIP34117.1"/>
    <property type="molecule type" value="Genomic_DNA"/>
</dbReference>
<dbReference type="GO" id="GO:0005524">
    <property type="term" value="F:ATP binding"/>
    <property type="evidence" value="ECO:0007669"/>
    <property type="project" value="InterPro"/>
</dbReference>
<dbReference type="GO" id="GO:0048476">
    <property type="term" value="C:Holliday junction resolvase complex"/>
    <property type="evidence" value="ECO:0007669"/>
    <property type="project" value="UniProtKB-UniRule"/>
</dbReference>
<comment type="similarity">
    <text evidence="6">Belongs to the RuvA family.</text>
</comment>
<evidence type="ECO:0000259" key="8">
    <source>
        <dbReference type="Pfam" id="PF07499"/>
    </source>
</evidence>
<dbReference type="SUPFAM" id="SSF46929">
    <property type="entry name" value="DNA helicase RuvA subunit, C-terminal domain"/>
    <property type="match status" value="1"/>
</dbReference>
<feature type="domain" description="Holliday junction DNA helicase RuvA C-terminal" evidence="8">
    <location>
        <begin position="148"/>
        <end position="187"/>
    </location>
</feature>
<proteinExistence type="inferred from homology"/>
<dbReference type="GO" id="GO:0009379">
    <property type="term" value="C:Holliday junction helicase complex"/>
    <property type="evidence" value="ECO:0007669"/>
    <property type="project" value="InterPro"/>
</dbReference>
<keyword evidence="5 6" id="KW-0234">DNA repair</keyword>
<keyword evidence="4 6" id="KW-0233">DNA recombination</keyword>
<keyword evidence="3 6" id="KW-0238">DNA-binding</keyword>
<dbReference type="AlphaFoldDB" id="A0A2G9ZLS1"/>
<comment type="caution">
    <text evidence="6">Lacks conserved residue(s) required for the propagation of feature annotation.</text>
</comment>
<dbReference type="HAMAP" id="MF_00031">
    <property type="entry name" value="DNA_HJ_migration_RuvA"/>
    <property type="match status" value="1"/>
</dbReference>
<comment type="function">
    <text evidence="6">The RuvA-RuvB-RuvC complex processes Holliday junction (HJ) DNA during genetic recombination and DNA repair, while the RuvA-RuvB complex plays an important role in the rescue of blocked DNA replication forks via replication fork reversal (RFR). RuvA specifically binds to HJ cruciform DNA, conferring on it an open structure. The RuvB hexamer acts as an ATP-dependent pump, pulling dsDNA into and through the RuvAB complex. HJ branch migration allows RuvC to scan DNA until it finds its consensus sequence, where it cleaves and resolves the cruciform DNA.</text>
</comment>
<comment type="domain">
    <text evidence="6">Has three domains with a flexible linker between the domains II and III and assumes an 'L' shape. Domain III is highly mobile and contacts RuvB.</text>
</comment>
<feature type="region of interest" description="Domain III" evidence="6">
    <location>
        <begin position="148"/>
        <end position="189"/>
    </location>
</feature>
<accession>A0A2G9ZLS1</accession>
<evidence type="ECO:0000259" key="7">
    <source>
        <dbReference type="Pfam" id="PF01330"/>
    </source>
</evidence>
<dbReference type="Pfam" id="PF01330">
    <property type="entry name" value="RuvA_N"/>
    <property type="match status" value="1"/>
</dbReference>
<dbReference type="Proteomes" id="UP000230729">
    <property type="component" value="Unassembled WGS sequence"/>
</dbReference>
<evidence type="ECO:0000256" key="5">
    <source>
        <dbReference type="ARBA" id="ARBA00023204"/>
    </source>
</evidence>
<keyword evidence="2 6" id="KW-0227">DNA damage</keyword>
<dbReference type="InterPro" id="IPR036267">
    <property type="entry name" value="RuvA_C_sf"/>
</dbReference>
<gene>
    <name evidence="6 9" type="primary">ruvA</name>
    <name evidence="9" type="ORF">COX22_00700</name>
</gene>
<comment type="subunit">
    <text evidence="6">Homotetramer. Forms an RuvA(8)-RuvB(12)-Holliday junction (HJ) complex. HJ DNA is sandwiched between 2 RuvA tetramers; dsDNA enters through RuvA and exits via RuvB. An RuvB hexamer assembles on each DNA strand where it exits the tetramer. Each RuvB hexamer is contacted by two RuvA subunits (via domain III) on 2 adjacent RuvB subunits; this complex drives branch migration. In the full resolvosome a probable DNA-RuvA(4)-RuvB(12)-RuvC(2) complex forms which resolves the HJ.</text>
</comment>
<dbReference type="GO" id="GO:0006281">
    <property type="term" value="P:DNA repair"/>
    <property type="evidence" value="ECO:0007669"/>
    <property type="project" value="UniProtKB-UniRule"/>
</dbReference>
<evidence type="ECO:0000256" key="4">
    <source>
        <dbReference type="ARBA" id="ARBA00023172"/>
    </source>
</evidence>
<dbReference type="Pfam" id="PF07499">
    <property type="entry name" value="RuvA_C"/>
    <property type="match status" value="1"/>
</dbReference>
<dbReference type="Gene3D" id="2.40.50.140">
    <property type="entry name" value="Nucleic acid-binding proteins"/>
    <property type="match status" value="1"/>
</dbReference>
<evidence type="ECO:0000256" key="1">
    <source>
        <dbReference type="ARBA" id="ARBA00022490"/>
    </source>
</evidence>
<evidence type="ECO:0000313" key="9">
    <source>
        <dbReference type="EMBL" id="PIP34117.1"/>
    </source>
</evidence>
<evidence type="ECO:0000256" key="2">
    <source>
        <dbReference type="ARBA" id="ARBA00022763"/>
    </source>
</evidence>
<dbReference type="InterPro" id="IPR012340">
    <property type="entry name" value="NA-bd_OB-fold"/>
</dbReference>
<dbReference type="GO" id="GO:0006310">
    <property type="term" value="P:DNA recombination"/>
    <property type="evidence" value="ECO:0007669"/>
    <property type="project" value="UniProtKB-UniRule"/>
</dbReference>
<dbReference type="GO" id="GO:0005737">
    <property type="term" value="C:cytoplasm"/>
    <property type="evidence" value="ECO:0007669"/>
    <property type="project" value="UniProtKB-SubCell"/>
</dbReference>
<dbReference type="SUPFAM" id="SSF50249">
    <property type="entry name" value="Nucleic acid-binding proteins"/>
    <property type="match status" value="1"/>
</dbReference>
<organism evidence="9 10">
    <name type="scientific">Candidatus Falkowbacteria bacterium CG23_combo_of_CG06-09_8_20_14_all_49_15</name>
    <dbReference type="NCBI Taxonomy" id="1974572"/>
    <lineage>
        <taxon>Bacteria</taxon>
        <taxon>Candidatus Falkowiibacteriota</taxon>
    </lineage>
</organism>
<dbReference type="InterPro" id="IPR011114">
    <property type="entry name" value="RuvA_C"/>
</dbReference>
<dbReference type="SUPFAM" id="SSF47781">
    <property type="entry name" value="RuvA domain 2-like"/>
    <property type="match status" value="1"/>
</dbReference>
<keyword evidence="1 6" id="KW-0963">Cytoplasm</keyword>
<comment type="caution">
    <text evidence="9">The sequence shown here is derived from an EMBL/GenBank/DDBJ whole genome shotgun (WGS) entry which is preliminary data.</text>
</comment>
<evidence type="ECO:0000256" key="6">
    <source>
        <dbReference type="HAMAP-Rule" id="MF_00031"/>
    </source>
</evidence>
<dbReference type="NCBIfam" id="TIGR00084">
    <property type="entry name" value="ruvA"/>
    <property type="match status" value="1"/>
</dbReference>
<dbReference type="InterPro" id="IPR013849">
    <property type="entry name" value="DNA_helicase_Holl-junc_RuvA_I"/>
</dbReference>